<comment type="similarity">
    <text evidence="3">Belongs to the primate lentivirus group gag polyprotein family.</text>
</comment>
<dbReference type="GO" id="GO:0008270">
    <property type="term" value="F:zinc ion binding"/>
    <property type="evidence" value="ECO:0007669"/>
    <property type="project" value="UniProtKB-KW"/>
</dbReference>
<organism evidence="32 33">
    <name type="scientific">Human immunodeficiency virus type 1</name>
    <name type="common">HIV-1</name>
    <dbReference type="NCBI Taxonomy" id="11676"/>
    <lineage>
        <taxon>Viruses</taxon>
        <taxon>Riboviria</taxon>
        <taxon>Pararnavirae</taxon>
        <taxon>Artverviricota</taxon>
        <taxon>Revtraviricetes</taxon>
        <taxon>Ortervirales</taxon>
        <taxon>Retroviridae</taxon>
        <taxon>Orthoretrovirinae</taxon>
        <taxon>Lentivirus</taxon>
        <taxon>Lentivirus humimdef1</taxon>
    </lineage>
</organism>
<keyword evidence="20 28" id="KW-0694">RNA-binding</keyword>
<evidence type="ECO:0000256" key="15">
    <source>
        <dbReference type="ARBA" id="ARBA00022758"/>
    </source>
</evidence>
<evidence type="ECO:0000256" key="28">
    <source>
        <dbReference type="RuleBase" id="RU004487"/>
    </source>
</evidence>
<dbReference type="GO" id="GO:0042025">
    <property type="term" value="C:host cell nucleus"/>
    <property type="evidence" value="ECO:0007669"/>
    <property type="project" value="UniProtKB-SubCell"/>
</dbReference>
<evidence type="ECO:0000256" key="20">
    <source>
        <dbReference type="ARBA" id="ARBA00022884"/>
    </source>
</evidence>
<evidence type="ECO:0000256" key="1">
    <source>
        <dbReference type="ARBA" id="ARBA00004425"/>
    </source>
</evidence>
<dbReference type="Gene3D" id="1.10.375.10">
    <property type="entry name" value="Human Immunodeficiency Virus Type 1 Capsid Protein"/>
    <property type="match status" value="1"/>
</dbReference>
<dbReference type="Gene3D" id="1.20.5.760">
    <property type="entry name" value="Single helix bin"/>
    <property type="match status" value="1"/>
</dbReference>
<dbReference type="Gene3D" id="4.10.60.10">
    <property type="entry name" value="Zinc finger, CCHC-type"/>
    <property type="match status" value="1"/>
</dbReference>
<dbReference type="SUPFAM" id="SSF47943">
    <property type="entry name" value="Retrovirus capsid protein, N-terminal core domain"/>
    <property type="match status" value="1"/>
</dbReference>
<feature type="domain" description="CCHC-type" evidence="31">
    <location>
        <begin position="388"/>
        <end position="403"/>
    </location>
</feature>
<name>D2ISZ0_HV1</name>
<evidence type="ECO:0000256" key="4">
    <source>
        <dbReference type="ARBA" id="ARBA00022462"/>
    </source>
</evidence>
<dbReference type="GO" id="GO:0075523">
    <property type="term" value="P:viral translational frameshifting"/>
    <property type="evidence" value="ECO:0007669"/>
    <property type="project" value="UniProtKB-KW"/>
</dbReference>
<dbReference type="GO" id="GO:0003723">
    <property type="term" value="F:RNA binding"/>
    <property type="evidence" value="ECO:0007669"/>
    <property type="project" value="UniProtKB-KW"/>
</dbReference>
<evidence type="ECO:0000256" key="8">
    <source>
        <dbReference type="ARBA" id="ARBA00022562"/>
    </source>
</evidence>
<evidence type="ECO:0000256" key="12">
    <source>
        <dbReference type="ARBA" id="ARBA00022707"/>
    </source>
</evidence>
<feature type="region of interest" description="Disordered" evidence="30">
    <location>
        <begin position="434"/>
        <end position="493"/>
    </location>
</feature>
<dbReference type="InterPro" id="IPR036875">
    <property type="entry name" value="Znf_CCHC_sf"/>
</dbReference>
<dbReference type="InterPro" id="IPR050195">
    <property type="entry name" value="Primate_lentivir_Gag_pol-like"/>
</dbReference>
<feature type="coiled-coil region" evidence="29">
    <location>
        <begin position="94"/>
        <end position="124"/>
    </location>
</feature>
<evidence type="ECO:0000256" key="19">
    <source>
        <dbReference type="ARBA" id="ARBA00022870"/>
    </source>
</evidence>
<keyword evidence="14" id="KW-0677">Repeat</keyword>
<keyword evidence="5" id="KW-1032">Host cell membrane</keyword>
<reference evidence="32 33" key="1">
    <citation type="journal article" date="2009" name="AIDS Res. Hum. Retroviruses">
        <title>Near full-length genome characterization of HIV type 1 unique BC recombinant forms from Southern Brazil.</title>
        <authorList>
            <person name="Passaes C.P."/>
            <person name="Guimaraes M.L."/>
            <person name="Bello G."/>
            <person name="Morgado M.G."/>
        </authorList>
    </citation>
    <scope>NUCLEOTIDE SEQUENCE [LARGE SCALE GENOMIC DNA]</scope>
    <source>
        <strain evidence="32">01.BR.RGS69</strain>
    </source>
</reference>
<dbReference type="InterPro" id="IPR045345">
    <property type="entry name" value="Gag_p24_C"/>
</dbReference>
<dbReference type="FunFam" id="1.10.375.10:FF:000001">
    <property type="entry name" value="Gag polyprotein"/>
    <property type="match status" value="1"/>
</dbReference>
<keyword evidence="10" id="KW-1188">Viral release from host cell</keyword>
<evidence type="ECO:0000256" key="25">
    <source>
        <dbReference type="ARBA" id="ARBA00023288"/>
    </source>
</evidence>
<accession>D2ISZ0</accession>
<evidence type="ECO:0000256" key="24">
    <source>
        <dbReference type="ARBA" id="ARBA00023200"/>
    </source>
</evidence>
<keyword evidence="9 28" id="KW-0945">Host-virus interaction</keyword>
<evidence type="ECO:0000256" key="5">
    <source>
        <dbReference type="ARBA" id="ARBA00022511"/>
    </source>
</evidence>
<dbReference type="GO" id="GO:0019013">
    <property type="term" value="C:viral nucleocapsid"/>
    <property type="evidence" value="ECO:0007669"/>
    <property type="project" value="UniProtKB-KW"/>
</dbReference>
<evidence type="ECO:0000313" key="33">
    <source>
        <dbReference type="Proteomes" id="UP000100019"/>
    </source>
</evidence>
<keyword evidence="4" id="KW-1187">Viral budding via the host ESCRT complexes</keyword>
<dbReference type="EMBL" id="GQ365652">
    <property type="protein sequence ID" value="ADA57099.1"/>
    <property type="molecule type" value="Genomic_DNA"/>
</dbReference>
<sequence>MGASASILRGEKLDTWERIKLKPGGKKQYMMKHLVWASRELERFALDPGLLETSEGCKQIIRQLQPALQTGTKELISLYNTVAVLYCVHEKIAVRDTKEALDKIKEEQNKIQQKTQQAEAADKGKVSQNYPIVQNLQGQMVHQPISPRTLNAWVKVIEEKAFSPEVIPMFTALSEGATPQDLNTMLNTVGGHQAAMQMLKDTINEEAAEWDRLHPVHAGPVAPGQMREPRGSDIAGTTSNLQEQIAWMTSNPPIPVGDIYKRWIILGLNKIVRMYSPVSILDIKQGPKEPFRDYVDRFFKTLRAEQATQDVKNWMTDTLLVQNANPDCKTILRALGPGATLEEMMTACQGVGGPGHKARVLAEAMSQVHGTNIMMQRSNFKGPKRTIKCFNCGKEGHLARNCRAPRKKGCWKCGKEGHQMKDCTERQANFLGKIWPSHKGRPGNFPQSRLEPTAPPAESFRFEETTPSSKQEQKDKEPLISLKSLFGSDPLSQ</sequence>
<evidence type="ECO:0000256" key="27">
    <source>
        <dbReference type="PROSITE-ProRule" id="PRU00047"/>
    </source>
</evidence>
<evidence type="ECO:0000256" key="7">
    <source>
        <dbReference type="ARBA" id="ARBA00022561"/>
    </source>
</evidence>
<keyword evidence="16 27" id="KW-0863">Zinc-finger</keyword>
<dbReference type="GO" id="GO:0039702">
    <property type="term" value="P:viral budding via host ESCRT complex"/>
    <property type="evidence" value="ECO:0007669"/>
    <property type="project" value="UniProtKB-KW"/>
</dbReference>
<dbReference type="InterPro" id="IPR001878">
    <property type="entry name" value="Znf_CCHC"/>
</dbReference>
<dbReference type="GO" id="GO:0055036">
    <property type="term" value="C:virion membrane"/>
    <property type="evidence" value="ECO:0007669"/>
    <property type="project" value="UniProtKB-SubCell"/>
</dbReference>
<dbReference type="Pfam" id="PF08705">
    <property type="entry name" value="Gag_p6"/>
    <property type="match status" value="1"/>
</dbReference>
<evidence type="ECO:0000256" key="23">
    <source>
        <dbReference type="ARBA" id="ARBA00023136"/>
    </source>
</evidence>
<evidence type="ECO:0000256" key="26">
    <source>
        <dbReference type="ARBA" id="ARBA00037826"/>
    </source>
</evidence>
<evidence type="ECO:0000256" key="22">
    <source>
        <dbReference type="ARBA" id="ARBA00023086"/>
    </source>
</evidence>
<evidence type="ECO:0000256" key="14">
    <source>
        <dbReference type="ARBA" id="ARBA00022737"/>
    </source>
</evidence>
<dbReference type="Gene3D" id="1.10.150.90">
    <property type="entry name" value="Immunodeficiency lentiviruses, gag gene matrix protein p17"/>
    <property type="match status" value="1"/>
</dbReference>
<keyword evidence="8 28" id="KW-1048">Host nucleus</keyword>
<dbReference type="SUPFAM" id="SSF47836">
    <property type="entry name" value="Retroviral matrix proteins"/>
    <property type="match status" value="1"/>
</dbReference>
<evidence type="ECO:0000256" key="11">
    <source>
        <dbReference type="ARBA" id="ARBA00022637"/>
    </source>
</evidence>
<keyword evidence="18 28" id="KW-0946">Virion</keyword>
<evidence type="ECO:0000256" key="13">
    <source>
        <dbReference type="ARBA" id="ARBA00022723"/>
    </source>
</evidence>
<keyword evidence="25" id="KW-0449">Lipoprotein</keyword>
<evidence type="ECO:0000256" key="29">
    <source>
        <dbReference type="SAM" id="Coils"/>
    </source>
</evidence>
<dbReference type="InterPro" id="IPR012344">
    <property type="entry name" value="Matrix_HIV/RSV_N"/>
</dbReference>
<feature type="domain" description="CCHC-type" evidence="31">
    <location>
        <begin position="410"/>
        <end position="425"/>
    </location>
</feature>
<evidence type="ECO:0000256" key="18">
    <source>
        <dbReference type="ARBA" id="ARBA00022844"/>
    </source>
</evidence>
<proteinExistence type="inferred from homology"/>
<dbReference type="Pfam" id="PF00607">
    <property type="entry name" value="Gag_p24"/>
    <property type="match status" value="1"/>
</dbReference>
<keyword evidence="13 28" id="KW-0479">Metal-binding</keyword>
<dbReference type="PANTHER" id="PTHR40389">
    <property type="entry name" value="ENDOGENOUS RETROVIRUS GROUP K MEMBER 24 GAG POLYPROTEIN-RELATED"/>
    <property type="match status" value="1"/>
</dbReference>
<protein>
    <recommendedName>
        <fullName evidence="28">Gag polyprotein</fullName>
    </recommendedName>
    <component>
        <recommendedName>
            <fullName evidence="28">Matrix protein p17</fullName>
            <shortName evidence="28">MA</shortName>
        </recommendedName>
    </component>
</protein>
<dbReference type="InterPro" id="IPR000071">
    <property type="entry name" value="Lentvrl_matrix_N"/>
</dbReference>
<evidence type="ECO:0000256" key="30">
    <source>
        <dbReference type="SAM" id="MobiDB-lite"/>
    </source>
</evidence>
<comment type="subcellular location">
    <subcellularLocation>
        <location evidence="1">Host cell membrane</location>
        <topology evidence="1">Lipid-anchor</topology>
    </subcellularLocation>
    <subcellularLocation>
        <location evidence="2">Host endosome</location>
        <location evidence="2">Host multivesicular body</location>
    </subcellularLocation>
    <subcellularLocation>
        <location evidence="26">Virion membrane</location>
        <topology evidence="26">Lipid-anchor</topology>
    </subcellularLocation>
    <subcellularLocation>
        <location evidence="28">Virion</location>
    </subcellularLocation>
    <subcellularLocation>
        <location evidence="28">Host cytoplasm</location>
    </subcellularLocation>
    <subcellularLocation>
        <location evidence="28">Host nucleus</location>
    </subcellularLocation>
</comment>
<dbReference type="InterPro" id="IPR008916">
    <property type="entry name" value="Retrov_capsid_C"/>
</dbReference>
<evidence type="ECO:0000256" key="2">
    <source>
        <dbReference type="ARBA" id="ARBA00004560"/>
    </source>
</evidence>
<dbReference type="SUPFAM" id="SSF47353">
    <property type="entry name" value="Retrovirus capsid dimerization domain-like"/>
    <property type="match status" value="1"/>
</dbReference>
<dbReference type="Pfam" id="PF00098">
    <property type="entry name" value="zf-CCHC"/>
    <property type="match status" value="2"/>
</dbReference>
<keyword evidence="6" id="KW-0597">Phosphoprotein</keyword>
<evidence type="ECO:0000256" key="17">
    <source>
        <dbReference type="ARBA" id="ARBA00022833"/>
    </source>
</evidence>
<evidence type="ECO:0000259" key="31">
    <source>
        <dbReference type="PROSITE" id="PS50158"/>
    </source>
</evidence>
<dbReference type="PANTHER" id="PTHR40389:SF3">
    <property type="entry name" value="IGE-BINDING PROTEIN"/>
    <property type="match status" value="1"/>
</dbReference>
<dbReference type="SUPFAM" id="SSF57756">
    <property type="entry name" value="Retrovirus zinc finger-like domains"/>
    <property type="match status" value="1"/>
</dbReference>
<dbReference type="GO" id="GO:0005198">
    <property type="term" value="F:structural molecule activity"/>
    <property type="evidence" value="ECO:0007669"/>
    <property type="project" value="InterPro"/>
</dbReference>
<dbReference type="FunFam" id="4.10.60.10:FF:000001">
    <property type="entry name" value="Gag polyprotein"/>
    <property type="match status" value="1"/>
</dbReference>
<dbReference type="InterPro" id="IPR014817">
    <property type="entry name" value="Gag_p6"/>
</dbReference>
<evidence type="ECO:0000256" key="3">
    <source>
        <dbReference type="ARBA" id="ARBA00008364"/>
    </source>
</evidence>
<dbReference type="Pfam" id="PF00540">
    <property type="entry name" value="Gag_p17"/>
    <property type="match status" value="1"/>
</dbReference>
<keyword evidence="15" id="KW-0688">Ribosomal frameshifting</keyword>
<keyword evidence="21" id="KW-1039">Host endosome</keyword>
<evidence type="ECO:0000256" key="16">
    <source>
        <dbReference type="ARBA" id="ARBA00022771"/>
    </source>
</evidence>
<keyword evidence="7 28" id="KW-0167">Capsid protein</keyword>
<dbReference type="Gene3D" id="6.10.250.390">
    <property type="match status" value="1"/>
</dbReference>
<dbReference type="InterPro" id="IPR010999">
    <property type="entry name" value="Retrovr_matrix"/>
</dbReference>
<dbReference type="Gene3D" id="1.10.1200.30">
    <property type="match status" value="1"/>
</dbReference>
<keyword evidence="19" id="KW-1043">Host membrane</keyword>
<dbReference type="GO" id="GO:0072494">
    <property type="term" value="C:host multivesicular body"/>
    <property type="evidence" value="ECO:0007669"/>
    <property type="project" value="UniProtKB-SubCell"/>
</dbReference>
<evidence type="ECO:0000256" key="6">
    <source>
        <dbReference type="ARBA" id="ARBA00022553"/>
    </source>
</evidence>
<evidence type="ECO:0000256" key="10">
    <source>
        <dbReference type="ARBA" id="ARBA00022612"/>
    </source>
</evidence>
<keyword evidence="11" id="KW-1198">Viral budding</keyword>
<dbReference type="FunFam" id="1.10.1200.30:FF:000001">
    <property type="entry name" value="Gag polyprotein"/>
    <property type="match status" value="1"/>
</dbReference>
<keyword evidence="24 28" id="KW-1035">Host cytoplasm</keyword>
<comment type="subcellular location">
    <molecule>Matrix protein p17</molecule>
    <subcellularLocation>
        <location evidence="28">Virion membrane</location>
        <topology evidence="28">Lipid-anchor</topology>
    </subcellularLocation>
    <subcellularLocation>
        <location evidence="28">Host nucleus</location>
    </subcellularLocation>
    <subcellularLocation>
        <location evidence="28">Host cytoplasm</location>
    </subcellularLocation>
</comment>
<keyword evidence="22 28" id="KW-0543">Viral nucleoprotein</keyword>
<dbReference type="PRINTS" id="PR00234">
    <property type="entry name" value="HIV1MATRIX"/>
</dbReference>
<dbReference type="PROSITE" id="PS50158">
    <property type="entry name" value="ZF_CCHC"/>
    <property type="match status" value="2"/>
</dbReference>
<evidence type="ECO:0000256" key="21">
    <source>
        <dbReference type="ARBA" id="ARBA00023046"/>
    </source>
</evidence>
<evidence type="ECO:0000256" key="9">
    <source>
        <dbReference type="ARBA" id="ARBA00022581"/>
    </source>
</evidence>
<comment type="PTM">
    <molecule>Gag-Pol polyprotein</molecule>
    <text evidence="28">Specific enzymatic cleavages by the viral protease yield mature proteins.</text>
</comment>
<dbReference type="GO" id="GO:0020002">
    <property type="term" value="C:host cell plasma membrane"/>
    <property type="evidence" value="ECO:0007669"/>
    <property type="project" value="UniProtKB-SubCell"/>
</dbReference>
<organismHost>
    <name type="scientific">Homo sapiens</name>
    <name type="common">Human</name>
    <dbReference type="NCBI Taxonomy" id="9606"/>
</organismHost>
<dbReference type="InterPro" id="IPR008919">
    <property type="entry name" value="Retrov_capsid_N"/>
</dbReference>
<dbReference type="Pfam" id="PF19317">
    <property type="entry name" value="Gag_p24_C"/>
    <property type="match status" value="1"/>
</dbReference>
<evidence type="ECO:0000313" key="32">
    <source>
        <dbReference type="EMBL" id="ADA57099.1"/>
    </source>
</evidence>
<dbReference type="Proteomes" id="UP000100019">
    <property type="component" value="Genome"/>
</dbReference>
<keyword evidence="17 28" id="KW-0862">Zinc</keyword>
<keyword evidence="29" id="KW-0175">Coiled coil</keyword>
<keyword evidence="23" id="KW-0472">Membrane</keyword>
<keyword evidence="12" id="KW-0519">Myristate</keyword>
<dbReference type="SMART" id="SM00343">
    <property type="entry name" value="ZnF_C2HC"/>
    <property type="match status" value="2"/>
</dbReference>